<keyword evidence="3" id="KW-1185">Reference proteome</keyword>
<dbReference type="InterPro" id="IPR036678">
    <property type="entry name" value="MutS_con_dom_sf"/>
</dbReference>
<dbReference type="SUPFAM" id="SSF53150">
    <property type="entry name" value="DNA repair protein MutS, domain II"/>
    <property type="match status" value="1"/>
</dbReference>
<gene>
    <name evidence="2" type="ORF">ACFR9S_14420</name>
</gene>
<sequence>MSAVTGPPPELDERRDELTPMLQQYVDRCREHDDALVLFRVGDFYKTFCGIAEEVARICELTMIEREDSTGTYDAAGIPVDNAAEYIERLLEAGHRIAIADQVEDPSETNGIVERAVTQIITPGTVVDDELLSPDSTYVASVVGGEEAFAVASVDVSTGECRVAP</sequence>
<evidence type="ECO:0000259" key="1">
    <source>
        <dbReference type="Pfam" id="PF01624"/>
    </source>
</evidence>
<evidence type="ECO:0000313" key="2">
    <source>
        <dbReference type="EMBL" id="MFD1527478.1"/>
    </source>
</evidence>
<name>A0ABD6BAG5_9EURY</name>
<dbReference type="InterPro" id="IPR007695">
    <property type="entry name" value="DNA_mismatch_repair_MutS-lik_N"/>
</dbReference>
<dbReference type="SUPFAM" id="SSF55271">
    <property type="entry name" value="DNA repair protein MutS, domain I"/>
    <property type="match status" value="1"/>
</dbReference>
<comment type="caution">
    <text evidence="2">The sequence shown here is derived from an EMBL/GenBank/DDBJ whole genome shotgun (WGS) entry which is preliminary data.</text>
</comment>
<protein>
    <submittedName>
        <fullName evidence="2">DNA mismatch repair protein MutS</fullName>
    </submittedName>
</protein>
<feature type="domain" description="DNA mismatch repair protein MutS-like N-terminal" evidence="1">
    <location>
        <begin position="19"/>
        <end position="130"/>
    </location>
</feature>
<dbReference type="Pfam" id="PF01624">
    <property type="entry name" value="MutS_I"/>
    <property type="match status" value="1"/>
</dbReference>
<dbReference type="AlphaFoldDB" id="A0ABD6BAG5"/>
<dbReference type="Proteomes" id="UP001597111">
    <property type="component" value="Unassembled WGS sequence"/>
</dbReference>
<evidence type="ECO:0000313" key="3">
    <source>
        <dbReference type="Proteomes" id="UP001597111"/>
    </source>
</evidence>
<organism evidence="2 3">
    <name type="scientific">Halolamina salina</name>
    <dbReference type="NCBI Taxonomy" id="1220023"/>
    <lineage>
        <taxon>Archaea</taxon>
        <taxon>Methanobacteriati</taxon>
        <taxon>Methanobacteriota</taxon>
        <taxon>Stenosarchaea group</taxon>
        <taxon>Halobacteria</taxon>
        <taxon>Halobacteriales</taxon>
        <taxon>Haloferacaceae</taxon>
    </lineage>
</organism>
<reference evidence="2 3" key="1">
    <citation type="journal article" date="2019" name="Int. J. Syst. Evol. Microbiol.">
        <title>The Global Catalogue of Microorganisms (GCM) 10K type strain sequencing project: providing services to taxonomists for standard genome sequencing and annotation.</title>
        <authorList>
            <consortium name="The Broad Institute Genomics Platform"/>
            <consortium name="The Broad Institute Genome Sequencing Center for Infectious Disease"/>
            <person name="Wu L."/>
            <person name="Ma J."/>
        </authorList>
    </citation>
    <scope>NUCLEOTIDE SEQUENCE [LARGE SCALE GENOMIC DNA]</scope>
    <source>
        <strain evidence="2 3">CGMCC 1.12285</strain>
    </source>
</reference>
<feature type="non-terminal residue" evidence="2">
    <location>
        <position position="165"/>
    </location>
</feature>
<accession>A0ABD6BAG5</accession>
<dbReference type="EMBL" id="JBHUDH010000200">
    <property type="protein sequence ID" value="MFD1527478.1"/>
    <property type="molecule type" value="Genomic_DNA"/>
</dbReference>
<dbReference type="Gene3D" id="3.40.1170.10">
    <property type="entry name" value="DNA repair protein MutS, domain I"/>
    <property type="match status" value="1"/>
</dbReference>
<dbReference type="InterPro" id="IPR016151">
    <property type="entry name" value="DNA_mismatch_repair_MutS_N"/>
</dbReference>
<proteinExistence type="predicted"/>